<reference evidence="5" key="1">
    <citation type="submission" date="2019-01" db="EMBL/GenBank/DDBJ databases">
        <title>Gri0909 isolated from a small marine red alga.</title>
        <authorList>
            <person name="Kim J."/>
            <person name="Jeong S.E."/>
            <person name="Jeon C.O."/>
        </authorList>
    </citation>
    <scope>NUCLEOTIDE SEQUENCE [LARGE SCALE GENOMIC DNA]</scope>
    <source>
        <strain evidence="5">Gri0909</strain>
    </source>
</reference>
<dbReference type="PANTHER" id="PTHR30332">
    <property type="entry name" value="PROBABLE GENERAL SECRETION PATHWAY PROTEIN D"/>
    <property type="match status" value="1"/>
</dbReference>
<organism evidence="4 5">
    <name type="scientific">Hwanghaeella grinnelliae</name>
    <dbReference type="NCBI Taxonomy" id="2500179"/>
    <lineage>
        <taxon>Bacteria</taxon>
        <taxon>Pseudomonadati</taxon>
        <taxon>Pseudomonadota</taxon>
        <taxon>Alphaproteobacteria</taxon>
        <taxon>Rhodospirillales</taxon>
        <taxon>Rhodospirillaceae</taxon>
        <taxon>Hwanghaeella</taxon>
    </lineage>
</organism>
<evidence type="ECO:0000259" key="2">
    <source>
        <dbReference type="Pfam" id="PF00263"/>
    </source>
</evidence>
<dbReference type="EMBL" id="SADE01000003">
    <property type="protein sequence ID" value="RVU35192.1"/>
    <property type="molecule type" value="Genomic_DNA"/>
</dbReference>
<dbReference type="PANTHER" id="PTHR30332:SF17">
    <property type="entry name" value="TYPE IV PILIATION SYSTEM PROTEIN DR_0774-RELATED"/>
    <property type="match status" value="1"/>
</dbReference>
<evidence type="ECO:0000256" key="1">
    <source>
        <dbReference type="RuleBase" id="RU004003"/>
    </source>
</evidence>
<keyword evidence="5" id="KW-1185">Reference proteome</keyword>
<dbReference type="Pfam" id="PF13629">
    <property type="entry name" value="T2SS-T3SS_pil_N"/>
    <property type="match status" value="1"/>
</dbReference>
<dbReference type="AlphaFoldDB" id="A0A437QL51"/>
<dbReference type="InterPro" id="IPR001775">
    <property type="entry name" value="GspD/PilQ"/>
</dbReference>
<dbReference type="PRINTS" id="PR00811">
    <property type="entry name" value="BCTERIALGSPD"/>
</dbReference>
<feature type="domain" description="Type II/III secretion system secretin-like" evidence="2">
    <location>
        <begin position="292"/>
        <end position="453"/>
    </location>
</feature>
<gene>
    <name evidence="4" type="ORF">EOI86_20470</name>
</gene>
<dbReference type="Proteomes" id="UP000287447">
    <property type="component" value="Unassembled WGS sequence"/>
</dbReference>
<proteinExistence type="inferred from homology"/>
<dbReference type="GO" id="GO:0015627">
    <property type="term" value="C:type II protein secretion system complex"/>
    <property type="evidence" value="ECO:0007669"/>
    <property type="project" value="TreeGrafter"/>
</dbReference>
<dbReference type="InterPro" id="IPR032789">
    <property type="entry name" value="T2SS-T3SS_pil_N"/>
</dbReference>
<dbReference type="Pfam" id="PF00263">
    <property type="entry name" value="Secretin"/>
    <property type="match status" value="1"/>
</dbReference>
<dbReference type="OrthoDB" id="9775455at2"/>
<dbReference type="InterPro" id="IPR050810">
    <property type="entry name" value="Bact_Secretion_Sys_Channel"/>
</dbReference>
<accession>A0A437QL51</accession>
<sequence length="510" mass="54351">MTVIHVMGRAYDAPMSNHSLTMRRAPYKRRLFRRSSTMSPLKCLALFIFLFAAGAAGAVPVLAASLEMAAVTEQPMPYAATEGPTSAIALDINAGTMLRLPASANAVFVANPEIADVQLKSPKLMFVHARQPGETTIYAVDAKDNIILSHRVTVGHNLTRLGEVMRQVRPDSNIQVASLGDSIVLTGNVGSAQESDDLRGLATQLLGKNGQIINRLKISKPQQVNLRVRIAEVSRDITKQFNINLGLTQTIGNLALSGATGLFVNGGAAAGTQVIQGAFNSGDTSIDFLLDALDQNGLITLLAEPNLTAQNGSEANFLVGGEFPIPIRDSDGDLAIIFKQFGVSLGFIPIVLDDGQISIKILTEVSELSAAGAITIDSLTIPALSTRRAETTVNLGSGQSFAIAGLLQNTTNNALDRFPGLGELPILGSLFRSTDFQRSESELLVIVTPYLVRPVSNRIADPTERYQPSKESDRILMGDLNKTIPANVSTAAFDGQGRRGYTGNAGFILR</sequence>
<evidence type="ECO:0000313" key="5">
    <source>
        <dbReference type="Proteomes" id="UP000287447"/>
    </source>
</evidence>
<dbReference type="InterPro" id="IPR004846">
    <property type="entry name" value="T2SS/T3SS_dom"/>
</dbReference>
<dbReference type="GO" id="GO:0009306">
    <property type="term" value="P:protein secretion"/>
    <property type="evidence" value="ECO:0007669"/>
    <property type="project" value="InterPro"/>
</dbReference>
<comment type="caution">
    <text evidence="4">The sequence shown here is derived from an EMBL/GenBank/DDBJ whole genome shotgun (WGS) entry which is preliminary data.</text>
</comment>
<protein>
    <submittedName>
        <fullName evidence="4">Type II and III secretion system protein family protein</fullName>
    </submittedName>
</protein>
<name>A0A437QL51_9PROT</name>
<feature type="domain" description="Pilus formation protein N-terminal" evidence="3">
    <location>
        <begin position="87"/>
        <end position="154"/>
    </location>
</feature>
<evidence type="ECO:0000259" key="3">
    <source>
        <dbReference type="Pfam" id="PF13629"/>
    </source>
</evidence>
<dbReference type="RefSeq" id="WP_127767513.1">
    <property type="nucleotide sequence ID" value="NZ_SADE01000003.1"/>
</dbReference>
<evidence type="ECO:0000313" key="4">
    <source>
        <dbReference type="EMBL" id="RVU35192.1"/>
    </source>
</evidence>
<comment type="similarity">
    <text evidence="1">Belongs to the bacterial secretin family.</text>
</comment>